<sequence length="153" mass="18193">MKEKILNHYMMTINFVTSFHDISNQQWRTPIEKDKWTIAEVISHLTHWDLFILEKRIPYLWSSDPLPKAGSVEDMNHYAASLARQQSKETTIYEYIKTRNQLYKSVHEISASNWEVDFHIGTTKLNVYKYLNDLAEHDSHHLEQIKQFLALSK</sequence>
<reference evidence="2" key="1">
    <citation type="submission" date="2016-02" db="EMBL/GenBank/DDBJ databases">
        <title>Genome sequence of Bacillus trypoxylicola KCTC 13244(T).</title>
        <authorList>
            <person name="Jeong H."/>
            <person name="Park S.-H."/>
            <person name="Choi S.-K."/>
        </authorList>
    </citation>
    <scope>NUCLEOTIDE SEQUENCE [LARGE SCALE GENOMIC DNA]</scope>
    <source>
        <strain evidence="2">KCTC 13244</strain>
    </source>
</reference>
<comment type="caution">
    <text evidence="2">The sequence shown here is derived from an EMBL/GenBank/DDBJ whole genome shotgun (WGS) entry which is preliminary data.</text>
</comment>
<dbReference type="STRING" id="519424.AZF04_16205"/>
<accession>A0A161PIJ8</accession>
<dbReference type="AlphaFoldDB" id="A0A161PIJ8"/>
<feature type="domain" description="DinB-like" evidence="1">
    <location>
        <begin position="17"/>
        <end position="145"/>
    </location>
</feature>
<organism evidence="2 3">
    <name type="scientific">Alkalihalobacillus trypoxylicola</name>
    <dbReference type="NCBI Taxonomy" id="519424"/>
    <lineage>
        <taxon>Bacteria</taxon>
        <taxon>Bacillati</taxon>
        <taxon>Bacillota</taxon>
        <taxon>Bacilli</taxon>
        <taxon>Bacillales</taxon>
        <taxon>Bacillaceae</taxon>
        <taxon>Alkalihalobacillus</taxon>
    </lineage>
</organism>
<dbReference type="EMBL" id="LTAO01000006">
    <property type="protein sequence ID" value="KYG33504.1"/>
    <property type="molecule type" value="Genomic_DNA"/>
</dbReference>
<evidence type="ECO:0000313" key="3">
    <source>
        <dbReference type="Proteomes" id="UP000075806"/>
    </source>
</evidence>
<name>A0A161PIJ8_9BACI</name>
<evidence type="ECO:0000259" key="1">
    <source>
        <dbReference type="Pfam" id="PF12867"/>
    </source>
</evidence>
<gene>
    <name evidence="2" type="ORF">AZF04_16205</name>
</gene>
<proteinExistence type="predicted"/>
<dbReference type="Gene3D" id="1.20.120.450">
    <property type="entry name" value="dinb family like domain"/>
    <property type="match status" value="1"/>
</dbReference>
<dbReference type="Pfam" id="PF12867">
    <property type="entry name" value="DinB_2"/>
    <property type="match status" value="1"/>
</dbReference>
<protein>
    <recommendedName>
        <fullName evidence="1">DinB-like domain-containing protein</fullName>
    </recommendedName>
</protein>
<keyword evidence="3" id="KW-1185">Reference proteome</keyword>
<evidence type="ECO:0000313" key="2">
    <source>
        <dbReference type="EMBL" id="KYG33504.1"/>
    </source>
</evidence>
<dbReference type="RefSeq" id="WP_061947820.1">
    <property type="nucleotide sequence ID" value="NZ_LTAO01000006.1"/>
</dbReference>
<dbReference type="OrthoDB" id="2964295at2"/>
<dbReference type="InterPro" id="IPR024775">
    <property type="entry name" value="DinB-like"/>
</dbReference>
<dbReference type="Proteomes" id="UP000075806">
    <property type="component" value="Unassembled WGS sequence"/>
</dbReference>
<dbReference type="SUPFAM" id="SSF109854">
    <property type="entry name" value="DinB/YfiT-like putative metalloenzymes"/>
    <property type="match status" value="1"/>
</dbReference>
<dbReference type="InterPro" id="IPR034660">
    <property type="entry name" value="DinB/YfiT-like"/>
</dbReference>